<feature type="domain" description="HTH cro/C1-type" evidence="4">
    <location>
        <begin position="12"/>
        <end position="66"/>
    </location>
</feature>
<dbReference type="InterPro" id="IPR001387">
    <property type="entry name" value="Cro/C1-type_HTH"/>
</dbReference>
<dbReference type="Proteomes" id="UP001198163">
    <property type="component" value="Unassembled WGS sequence"/>
</dbReference>
<keyword evidence="3" id="KW-0804">Transcription</keyword>
<dbReference type="SUPFAM" id="SSF47413">
    <property type="entry name" value="lambda repressor-like DNA-binding domains"/>
    <property type="match status" value="1"/>
</dbReference>
<dbReference type="Gene3D" id="1.10.260.40">
    <property type="entry name" value="lambda repressor-like DNA-binding domains"/>
    <property type="match status" value="1"/>
</dbReference>
<dbReference type="PROSITE" id="PS50943">
    <property type="entry name" value="HTH_CROC1"/>
    <property type="match status" value="1"/>
</dbReference>
<keyword evidence="1" id="KW-0805">Transcription regulation</keyword>
<dbReference type="GO" id="GO:0003700">
    <property type="term" value="F:DNA-binding transcription factor activity"/>
    <property type="evidence" value="ECO:0007669"/>
    <property type="project" value="TreeGrafter"/>
</dbReference>
<gene>
    <name evidence="5" type="ORF">K7J14_00230</name>
</gene>
<dbReference type="AlphaFoldDB" id="A0AAE3EF68"/>
<dbReference type="SMART" id="SM00530">
    <property type="entry name" value="HTH_XRE"/>
    <property type="match status" value="1"/>
</dbReference>
<dbReference type="InterPro" id="IPR010982">
    <property type="entry name" value="Lambda_DNA-bd_dom_sf"/>
</dbReference>
<dbReference type="InterPro" id="IPR050807">
    <property type="entry name" value="TransReg_Diox_bact_type"/>
</dbReference>
<evidence type="ECO:0000259" key="4">
    <source>
        <dbReference type="PROSITE" id="PS50943"/>
    </source>
</evidence>
<accession>A0AAE3EF68</accession>
<sequence length="122" mass="13808">MSNIKLVLGTNIKMLRKELGWRRVRLAELTDLTPTFLFHIENGTRGVSLETVDTIARCLGVSVPRLFEPIAEETLAEIEERETPERILEREIREAVQAAVKRYVSSEAFLEPEEAALASEAK</sequence>
<dbReference type="GO" id="GO:0005829">
    <property type="term" value="C:cytosol"/>
    <property type="evidence" value="ECO:0007669"/>
    <property type="project" value="TreeGrafter"/>
</dbReference>
<dbReference type="PANTHER" id="PTHR46797:SF23">
    <property type="entry name" value="HTH-TYPE TRANSCRIPTIONAL REGULATOR SUTR"/>
    <property type="match status" value="1"/>
</dbReference>
<protein>
    <submittedName>
        <fullName evidence="5">Helix-turn-helix transcriptional regulator</fullName>
    </submittedName>
</protein>
<evidence type="ECO:0000313" key="5">
    <source>
        <dbReference type="EMBL" id="MCD1653137.1"/>
    </source>
</evidence>
<keyword evidence="2" id="KW-0238">DNA-binding</keyword>
<evidence type="ECO:0000256" key="2">
    <source>
        <dbReference type="ARBA" id="ARBA00023125"/>
    </source>
</evidence>
<evidence type="ECO:0000313" key="6">
    <source>
        <dbReference type="Proteomes" id="UP001198163"/>
    </source>
</evidence>
<dbReference type="EMBL" id="JAINWA010000001">
    <property type="protein sequence ID" value="MCD1653137.1"/>
    <property type="molecule type" value="Genomic_DNA"/>
</dbReference>
<name>A0AAE3EF68_9SPIR</name>
<evidence type="ECO:0000256" key="3">
    <source>
        <dbReference type="ARBA" id="ARBA00023163"/>
    </source>
</evidence>
<dbReference type="GO" id="GO:0003677">
    <property type="term" value="F:DNA binding"/>
    <property type="evidence" value="ECO:0007669"/>
    <property type="project" value="UniProtKB-KW"/>
</dbReference>
<organism evidence="5 6">
    <name type="scientific">Teretinema zuelzerae</name>
    <dbReference type="NCBI Taxonomy" id="156"/>
    <lineage>
        <taxon>Bacteria</taxon>
        <taxon>Pseudomonadati</taxon>
        <taxon>Spirochaetota</taxon>
        <taxon>Spirochaetia</taxon>
        <taxon>Spirochaetales</taxon>
        <taxon>Treponemataceae</taxon>
        <taxon>Teretinema</taxon>
    </lineage>
</organism>
<evidence type="ECO:0000256" key="1">
    <source>
        <dbReference type="ARBA" id="ARBA00023015"/>
    </source>
</evidence>
<keyword evidence="6" id="KW-1185">Reference proteome</keyword>
<dbReference type="Pfam" id="PF01381">
    <property type="entry name" value="HTH_3"/>
    <property type="match status" value="1"/>
</dbReference>
<proteinExistence type="predicted"/>
<dbReference type="CDD" id="cd00093">
    <property type="entry name" value="HTH_XRE"/>
    <property type="match status" value="1"/>
</dbReference>
<comment type="caution">
    <text evidence="5">The sequence shown here is derived from an EMBL/GenBank/DDBJ whole genome shotgun (WGS) entry which is preliminary data.</text>
</comment>
<dbReference type="PANTHER" id="PTHR46797">
    <property type="entry name" value="HTH-TYPE TRANSCRIPTIONAL REGULATOR"/>
    <property type="match status" value="1"/>
</dbReference>
<reference evidence="5" key="1">
    <citation type="submission" date="2021-08" db="EMBL/GenBank/DDBJ databases">
        <title>Comparative analyses of Brucepasteria parasyntrophica and Teretinema zuelzerae.</title>
        <authorList>
            <person name="Song Y."/>
            <person name="Brune A."/>
        </authorList>
    </citation>
    <scope>NUCLEOTIDE SEQUENCE</scope>
    <source>
        <strain evidence="5">DSM 1903</strain>
    </source>
</reference>
<dbReference type="RefSeq" id="WP_230752031.1">
    <property type="nucleotide sequence ID" value="NZ_JAINWA010000001.1"/>
</dbReference>